<dbReference type="Proteomes" id="UP000290289">
    <property type="component" value="Chromosome 15"/>
</dbReference>
<accession>A0A498HZ97</accession>
<comment type="caution">
    <text evidence="1">The sequence shown here is derived from an EMBL/GenBank/DDBJ whole genome shotgun (WGS) entry which is preliminary data.</text>
</comment>
<evidence type="ECO:0000313" key="2">
    <source>
        <dbReference type="Proteomes" id="UP000290289"/>
    </source>
</evidence>
<proteinExistence type="predicted"/>
<keyword evidence="2" id="KW-1185">Reference proteome</keyword>
<sequence>MLQLKRERERPFLVSSVLDLSLDTSGQNLRLAHRRVSYQYHLKHIVYLLVSIESDNIVKKKLRLELDVEIEPGDAEL</sequence>
<organism evidence="1 2">
    <name type="scientific">Malus domestica</name>
    <name type="common">Apple</name>
    <name type="synonym">Pyrus malus</name>
    <dbReference type="NCBI Taxonomy" id="3750"/>
    <lineage>
        <taxon>Eukaryota</taxon>
        <taxon>Viridiplantae</taxon>
        <taxon>Streptophyta</taxon>
        <taxon>Embryophyta</taxon>
        <taxon>Tracheophyta</taxon>
        <taxon>Spermatophyta</taxon>
        <taxon>Magnoliopsida</taxon>
        <taxon>eudicotyledons</taxon>
        <taxon>Gunneridae</taxon>
        <taxon>Pentapetalae</taxon>
        <taxon>rosids</taxon>
        <taxon>fabids</taxon>
        <taxon>Rosales</taxon>
        <taxon>Rosaceae</taxon>
        <taxon>Amygdaloideae</taxon>
        <taxon>Maleae</taxon>
        <taxon>Malus</taxon>
    </lineage>
</organism>
<gene>
    <name evidence="1" type="ORF">DVH24_029656</name>
</gene>
<dbReference type="EMBL" id="RDQH01000341">
    <property type="protein sequence ID" value="RXH74935.1"/>
    <property type="molecule type" value="Genomic_DNA"/>
</dbReference>
<name>A0A498HZ97_MALDO</name>
<reference evidence="1 2" key="1">
    <citation type="submission" date="2018-10" db="EMBL/GenBank/DDBJ databases">
        <title>A high-quality apple genome assembly.</title>
        <authorList>
            <person name="Hu J."/>
        </authorList>
    </citation>
    <scope>NUCLEOTIDE SEQUENCE [LARGE SCALE GENOMIC DNA]</scope>
    <source>
        <strain evidence="2">cv. HFTH1</strain>
        <tissue evidence="1">Young leaf</tissue>
    </source>
</reference>
<protein>
    <submittedName>
        <fullName evidence="1">Uncharacterized protein</fullName>
    </submittedName>
</protein>
<evidence type="ECO:0000313" key="1">
    <source>
        <dbReference type="EMBL" id="RXH74935.1"/>
    </source>
</evidence>
<dbReference type="AlphaFoldDB" id="A0A498HZ97"/>